<dbReference type="EMBL" id="QUQM01000007">
    <property type="protein sequence ID" value="KAA8645306.1"/>
    <property type="molecule type" value="Genomic_DNA"/>
</dbReference>
<feature type="active site" description="Proton acceptor" evidence="3">
    <location>
        <position position="105"/>
    </location>
</feature>
<accession>A0A5M9MHL7</accession>
<dbReference type="OrthoDB" id="2017317at2759"/>
<dbReference type="InterPro" id="IPR036568">
    <property type="entry name" value="GGCT-like_sf"/>
</dbReference>
<evidence type="ECO:0000256" key="4">
    <source>
        <dbReference type="PIRSR" id="PIRSR617939-2"/>
    </source>
</evidence>
<dbReference type="SUPFAM" id="SSF110857">
    <property type="entry name" value="Gamma-glutamyl cyclotransferase-like"/>
    <property type="match status" value="1"/>
</dbReference>
<name>A0A5M9MHL7_9EURO</name>
<reference evidence="5 6" key="1">
    <citation type="submission" date="2019-08" db="EMBL/GenBank/DDBJ databases">
        <title>The genome sequence of a newly discovered highly antifungal drug resistant Aspergillus species, Aspergillus tanneri NIH 1004.</title>
        <authorList>
            <person name="Mounaud S."/>
            <person name="Singh I."/>
            <person name="Joardar V."/>
            <person name="Pakala S."/>
            <person name="Pakala S."/>
            <person name="Venepally P."/>
            <person name="Chung J.K."/>
            <person name="Losada L."/>
            <person name="Nierman W.C."/>
        </authorList>
    </citation>
    <scope>NUCLEOTIDE SEQUENCE [LARGE SCALE GENOMIC DNA]</scope>
    <source>
        <strain evidence="5 6">NIH1004</strain>
    </source>
</reference>
<dbReference type="PANTHER" id="PTHR12935">
    <property type="entry name" value="GAMMA-GLUTAMYLCYCLOTRANSFERASE"/>
    <property type="match status" value="1"/>
</dbReference>
<dbReference type="EC" id="4.3.2.9" evidence="1"/>
<evidence type="ECO:0000256" key="1">
    <source>
        <dbReference type="ARBA" id="ARBA00012346"/>
    </source>
</evidence>
<dbReference type="VEuPathDB" id="FungiDB:EYZ11_003663"/>
<keyword evidence="2" id="KW-0456">Lyase</keyword>
<proteinExistence type="predicted"/>
<comment type="caution">
    <text evidence="5">The sequence shown here is derived from an EMBL/GenBank/DDBJ whole genome shotgun (WGS) entry which is preliminary data.</text>
</comment>
<dbReference type="GO" id="GO:0003839">
    <property type="term" value="F:gamma-glutamylcyclotransferase activity"/>
    <property type="evidence" value="ECO:0007669"/>
    <property type="project" value="UniProtKB-EC"/>
</dbReference>
<dbReference type="Proteomes" id="UP000324241">
    <property type="component" value="Unassembled WGS sequence"/>
</dbReference>
<feature type="binding site" evidence="4">
    <location>
        <position position="152"/>
    </location>
    <ligand>
        <name>substrate</name>
    </ligand>
</feature>
<gene>
    <name evidence="5" type="ORF">ATNIH1004_006725</name>
</gene>
<dbReference type="InterPro" id="IPR017939">
    <property type="entry name" value="G-Glutamylcylcotransferase"/>
</dbReference>
<evidence type="ECO:0000256" key="2">
    <source>
        <dbReference type="ARBA" id="ARBA00023239"/>
    </source>
</evidence>
<sequence length="160" mass="17487">MNIEKTTQGAETRTEKLWYFGFGSNLKTSIMRSRGIEVLDVKTVRVPGYILTFDVFGLPYSEPAMASISRYAVDTNGDAAPDPPTVHGVAYLLSRADLLRLIGTEGGGVAYREIIVKGIPLNTGNDDMKPISMSTLIARYPRRPNAAPSARYLVGCSWLS</sequence>
<dbReference type="Gene3D" id="3.10.490.10">
    <property type="entry name" value="Gamma-glutamyl cyclotransferase-like"/>
    <property type="match status" value="1"/>
</dbReference>
<dbReference type="InterPro" id="IPR013024">
    <property type="entry name" value="GGCT-like"/>
</dbReference>
<dbReference type="RefSeq" id="XP_033424667.1">
    <property type="nucleotide sequence ID" value="XM_033571352.1"/>
</dbReference>
<dbReference type="CDD" id="cd06661">
    <property type="entry name" value="GGCT_like"/>
    <property type="match status" value="1"/>
</dbReference>
<feature type="binding site" evidence="4">
    <location>
        <begin position="19"/>
        <end position="24"/>
    </location>
    <ligand>
        <name>substrate</name>
    </ligand>
</feature>
<organism evidence="5 6">
    <name type="scientific">Aspergillus tanneri</name>
    <dbReference type="NCBI Taxonomy" id="1220188"/>
    <lineage>
        <taxon>Eukaryota</taxon>
        <taxon>Fungi</taxon>
        <taxon>Dikarya</taxon>
        <taxon>Ascomycota</taxon>
        <taxon>Pezizomycotina</taxon>
        <taxon>Eurotiomycetes</taxon>
        <taxon>Eurotiomycetidae</taxon>
        <taxon>Eurotiales</taxon>
        <taxon>Aspergillaceae</taxon>
        <taxon>Aspergillus</taxon>
        <taxon>Aspergillus subgen. Circumdati</taxon>
    </lineage>
</organism>
<dbReference type="AlphaFoldDB" id="A0A5M9MHL7"/>
<evidence type="ECO:0000313" key="6">
    <source>
        <dbReference type="Proteomes" id="UP000324241"/>
    </source>
</evidence>
<dbReference type="PANTHER" id="PTHR12935:SF0">
    <property type="entry name" value="GAMMA-GLUTAMYLCYCLOTRANSFERASE"/>
    <property type="match status" value="1"/>
</dbReference>
<evidence type="ECO:0000256" key="3">
    <source>
        <dbReference type="PIRSR" id="PIRSR617939-1"/>
    </source>
</evidence>
<dbReference type="GeneID" id="54329427"/>
<evidence type="ECO:0000313" key="5">
    <source>
        <dbReference type="EMBL" id="KAA8645306.1"/>
    </source>
</evidence>
<protein>
    <recommendedName>
        <fullName evidence="1">gamma-glutamylcyclotransferase</fullName>
        <ecNumber evidence="1">4.3.2.9</ecNumber>
    </recommendedName>
</protein>